<dbReference type="Proteomes" id="UP000243924">
    <property type="component" value="Chromosome I"/>
</dbReference>
<evidence type="ECO:0000313" key="3">
    <source>
        <dbReference type="Proteomes" id="UP000243924"/>
    </source>
</evidence>
<proteinExistence type="predicted"/>
<reference evidence="3" key="1">
    <citation type="submission" date="2016-10" db="EMBL/GenBank/DDBJ databases">
        <authorList>
            <person name="Varghese N."/>
            <person name="Submissions S."/>
        </authorList>
    </citation>
    <scope>NUCLEOTIDE SEQUENCE [LARGE SCALE GENOMIC DNA]</scope>
    <source>
        <strain evidence="3">CECT 8338</strain>
    </source>
</reference>
<name>A0A1H2FHH0_9GAMM</name>
<sequence>MLGNLGLLAGLALLIFMALRGVNIFFASIFAALVVAVTNGLFIPTALLDHYASGQLGAFSFAGRFFLLFLCGAIFGKAMATSQAAKSIAMAITNTLGVKRTLLVGMLVCALLTYGGVVVFVVVFTMYPLGITLMREANLPKRLWAAATSVGAGTFTMTALPGTPSIHNVISASSLGTDLFAGGWIGIFAALIMGGLGMWYVERGWTKARSTGEGFVENAQDRRMEQLIGDPEDCPPWFLAMVPMVVVLGTIMLPRLILGMADWSESTSAMAGILAFSQSQPIVWPSMALILGSLTCVVLFRSMRRQVMSVFGQGAEDSVMPLFNTAAVIGFGGVVTQTAGFAAFAEWIIGANLPPLLSVFASASVVSAIVGSSSGGLQIFMQTLAPTYLEMGVQPEILHRIAAIASGGLDSLPHCGAVIATFMIMGLTHKEAYKDMFVVTVAIPVIACLASIGLLMALGIGVVPPAG</sequence>
<keyword evidence="1" id="KW-1133">Transmembrane helix</keyword>
<dbReference type="AlphaFoldDB" id="A0A1H2FHH0"/>
<feature type="transmembrane region" description="Helical" evidence="1">
    <location>
        <begin position="61"/>
        <end position="82"/>
    </location>
</feature>
<dbReference type="OrthoDB" id="86125at2"/>
<dbReference type="EMBL" id="LT629787">
    <property type="protein sequence ID" value="SDU06807.1"/>
    <property type="molecule type" value="Genomic_DNA"/>
</dbReference>
<dbReference type="STRING" id="1434072.SAMN05216210_1566"/>
<keyword evidence="3" id="KW-1185">Reference proteome</keyword>
<evidence type="ECO:0000313" key="2">
    <source>
        <dbReference type="EMBL" id="SDU06807.1"/>
    </source>
</evidence>
<dbReference type="InterPro" id="IPR003474">
    <property type="entry name" value="Glcn_transporter"/>
</dbReference>
<feature type="transmembrane region" description="Helical" evidence="1">
    <location>
        <begin position="321"/>
        <end position="344"/>
    </location>
</feature>
<dbReference type="PANTHER" id="PTHR30354:SF7">
    <property type="entry name" value="BLL7963 PROTEIN"/>
    <property type="match status" value="1"/>
</dbReference>
<dbReference type="GO" id="GO:0015128">
    <property type="term" value="F:gluconate transmembrane transporter activity"/>
    <property type="evidence" value="ECO:0007669"/>
    <property type="project" value="InterPro"/>
</dbReference>
<feature type="transmembrane region" description="Helical" evidence="1">
    <location>
        <begin position="30"/>
        <end position="49"/>
    </location>
</feature>
<feature type="transmembrane region" description="Helical" evidence="1">
    <location>
        <begin position="102"/>
        <end position="131"/>
    </location>
</feature>
<feature type="transmembrane region" description="Helical" evidence="1">
    <location>
        <begin position="237"/>
        <end position="261"/>
    </location>
</feature>
<feature type="transmembrane region" description="Helical" evidence="1">
    <location>
        <begin position="356"/>
        <end position="380"/>
    </location>
</feature>
<dbReference type="GO" id="GO:0005886">
    <property type="term" value="C:plasma membrane"/>
    <property type="evidence" value="ECO:0007669"/>
    <property type="project" value="TreeGrafter"/>
</dbReference>
<keyword evidence="1" id="KW-0812">Transmembrane</keyword>
<dbReference type="RefSeq" id="WP_092385744.1">
    <property type="nucleotide sequence ID" value="NZ_LT629787.1"/>
</dbReference>
<protein>
    <submittedName>
        <fullName evidence="2">H+/gluconate symporter</fullName>
    </submittedName>
</protein>
<organism evidence="2 3">
    <name type="scientific">Halopseudomonas salegens</name>
    <dbReference type="NCBI Taxonomy" id="1434072"/>
    <lineage>
        <taxon>Bacteria</taxon>
        <taxon>Pseudomonadati</taxon>
        <taxon>Pseudomonadota</taxon>
        <taxon>Gammaproteobacteria</taxon>
        <taxon>Pseudomonadales</taxon>
        <taxon>Pseudomonadaceae</taxon>
        <taxon>Halopseudomonas</taxon>
    </lineage>
</organism>
<dbReference type="Pfam" id="PF02447">
    <property type="entry name" value="GntP_permease"/>
    <property type="match status" value="1"/>
</dbReference>
<gene>
    <name evidence="2" type="ORF">SAMN05216210_1566</name>
</gene>
<dbReference type="PANTHER" id="PTHR30354">
    <property type="entry name" value="GNT FAMILY GLUCONATE TRANSPORTER"/>
    <property type="match status" value="1"/>
</dbReference>
<feature type="transmembrane region" description="Helical" evidence="1">
    <location>
        <begin position="437"/>
        <end position="463"/>
    </location>
</feature>
<accession>A0A1H2FHH0</accession>
<feature type="transmembrane region" description="Helical" evidence="1">
    <location>
        <begin position="281"/>
        <end position="300"/>
    </location>
</feature>
<evidence type="ECO:0000256" key="1">
    <source>
        <dbReference type="SAM" id="Phobius"/>
    </source>
</evidence>
<feature type="transmembrane region" description="Helical" evidence="1">
    <location>
        <begin position="180"/>
        <end position="201"/>
    </location>
</feature>
<keyword evidence="1" id="KW-0472">Membrane</keyword>